<reference evidence="10 11" key="1">
    <citation type="submission" date="2020-04" db="EMBL/GenBank/DDBJ databases">
        <authorList>
            <person name="Wallbank WR R."/>
            <person name="Pardo Diaz C."/>
            <person name="Kozak K."/>
            <person name="Martin S."/>
            <person name="Jiggins C."/>
            <person name="Moest M."/>
            <person name="Warren A I."/>
            <person name="Byers J.R.P. K."/>
            <person name="Montejo-Kovacevich G."/>
            <person name="Yen C E."/>
        </authorList>
    </citation>
    <scope>NUCLEOTIDE SEQUENCE [LARGE SCALE GENOMIC DNA]</scope>
</reference>
<dbReference type="SUPFAM" id="SSF50249">
    <property type="entry name" value="Nucleic acid-binding proteins"/>
    <property type="match status" value="1"/>
</dbReference>
<evidence type="ECO:0000256" key="7">
    <source>
        <dbReference type="ARBA" id="ARBA00023274"/>
    </source>
</evidence>
<dbReference type="GO" id="GO:0005829">
    <property type="term" value="C:cytosol"/>
    <property type="evidence" value="ECO:0007669"/>
    <property type="project" value="UniProtKB-SubCell"/>
</dbReference>
<comment type="subunit">
    <text evidence="4">Component of the 40S small ribosomal subunit.</text>
</comment>
<comment type="subcellular location">
    <subcellularLocation>
        <location evidence="2">Cytoplasm</location>
        <location evidence="2">Cytosol</location>
    </subcellularLocation>
    <subcellularLocation>
        <location evidence="1">Endoplasmic reticulum</location>
    </subcellularLocation>
</comment>
<evidence type="ECO:0000313" key="11">
    <source>
        <dbReference type="Proteomes" id="UP000494256"/>
    </source>
</evidence>
<evidence type="ECO:0000256" key="5">
    <source>
        <dbReference type="ARBA" id="ARBA00022824"/>
    </source>
</evidence>
<dbReference type="Gene3D" id="2.40.50.140">
    <property type="entry name" value="Nucleic acid-binding proteins"/>
    <property type="match status" value="1"/>
</dbReference>
<dbReference type="GO" id="GO:1990904">
    <property type="term" value="C:ribonucleoprotein complex"/>
    <property type="evidence" value="ECO:0007669"/>
    <property type="project" value="UniProtKB-KW"/>
</dbReference>
<evidence type="ECO:0000256" key="8">
    <source>
        <dbReference type="ARBA" id="ARBA00035161"/>
    </source>
</evidence>
<keyword evidence="5" id="KW-0256">Endoplasmic reticulum</keyword>
<dbReference type="GO" id="GO:0006412">
    <property type="term" value="P:translation"/>
    <property type="evidence" value="ECO:0007669"/>
    <property type="project" value="InterPro"/>
</dbReference>
<proteinExistence type="inferred from homology"/>
<comment type="similarity">
    <text evidence="3">Belongs to the universal ribosomal protein uS12 family.</text>
</comment>
<evidence type="ECO:0000256" key="6">
    <source>
        <dbReference type="ARBA" id="ARBA00022980"/>
    </source>
</evidence>
<dbReference type="InterPro" id="IPR012340">
    <property type="entry name" value="NA-bd_OB-fold"/>
</dbReference>
<dbReference type="GO" id="GO:0003735">
    <property type="term" value="F:structural constituent of ribosome"/>
    <property type="evidence" value="ECO:0007669"/>
    <property type="project" value="InterPro"/>
</dbReference>
<comment type="caution">
    <text evidence="10">The sequence shown here is derived from an EMBL/GenBank/DDBJ whole genome shotgun (WGS) entry which is preliminary data.</text>
</comment>
<dbReference type="PROSITE" id="PS00055">
    <property type="entry name" value="RIBOSOMAL_S12"/>
    <property type="match status" value="1"/>
</dbReference>
<organism evidence="10 11">
    <name type="scientific">Arctia plantaginis</name>
    <name type="common">Wood tiger moth</name>
    <name type="synonym">Phalaena plantaginis</name>
    <dbReference type="NCBI Taxonomy" id="874455"/>
    <lineage>
        <taxon>Eukaryota</taxon>
        <taxon>Metazoa</taxon>
        <taxon>Ecdysozoa</taxon>
        <taxon>Arthropoda</taxon>
        <taxon>Hexapoda</taxon>
        <taxon>Insecta</taxon>
        <taxon>Pterygota</taxon>
        <taxon>Neoptera</taxon>
        <taxon>Endopterygota</taxon>
        <taxon>Lepidoptera</taxon>
        <taxon>Glossata</taxon>
        <taxon>Ditrysia</taxon>
        <taxon>Noctuoidea</taxon>
        <taxon>Erebidae</taxon>
        <taxon>Arctiinae</taxon>
        <taxon>Arctia</taxon>
    </lineage>
</organism>
<keyword evidence="6" id="KW-0689">Ribosomal protein</keyword>
<protein>
    <recommendedName>
        <fullName evidence="8">Small ribosomal subunit protein uS12</fullName>
    </recommendedName>
    <alternativeName>
        <fullName evidence="9">40S ribosomal protein S23</fullName>
    </alternativeName>
</protein>
<evidence type="ECO:0000256" key="1">
    <source>
        <dbReference type="ARBA" id="ARBA00004240"/>
    </source>
</evidence>
<accession>A0A8S0YPK9</accession>
<dbReference type="OrthoDB" id="7110615at2759"/>
<dbReference type="Pfam" id="PF00164">
    <property type="entry name" value="Ribosom_S12_S23"/>
    <property type="match status" value="1"/>
</dbReference>
<keyword evidence="7" id="KW-0687">Ribonucleoprotein</keyword>
<dbReference type="FunFam" id="2.40.50.140:FF:000007">
    <property type="entry name" value="40S ribosomal protein S23"/>
    <property type="match status" value="1"/>
</dbReference>
<dbReference type="InterPro" id="IPR006032">
    <property type="entry name" value="Ribosomal_uS12"/>
</dbReference>
<evidence type="ECO:0000256" key="3">
    <source>
        <dbReference type="ARBA" id="ARBA00005657"/>
    </source>
</evidence>
<dbReference type="EMBL" id="CADEBD010000046">
    <property type="protein sequence ID" value="CAB3221588.1"/>
    <property type="molecule type" value="Genomic_DNA"/>
</dbReference>
<dbReference type="GO" id="GO:0005840">
    <property type="term" value="C:ribosome"/>
    <property type="evidence" value="ECO:0007669"/>
    <property type="project" value="UniProtKB-KW"/>
</dbReference>
<gene>
    <name evidence="10" type="ORF">APLA_LOCUS902</name>
</gene>
<sequence length="132" mass="14801">MGKPRGIRTARKHVNHRREQRWADKEYKKAHMGTRWKANPFGGASHAKGIVLEKVGVEAKQPNSAIRKCVRVQLIKNGKKVTAFVPRDGCLNHIEENDEIQGRQGSQRIPSSFIQGKEGTATIIGVIYTCDK</sequence>
<dbReference type="AlphaFoldDB" id="A0A8S0YPK9"/>
<dbReference type="Proteomes" id="UP000494256">
    <property type="component" value="Unassembled WGS sequence"/>
</dbReference>
<evidence type="ECO:0000313" key="10">
    <source>
        <dbReference type="EMBL" id="CAB3221588.1"/>
    </source>
</evidence>
<name>A0A8S0YPK9_ARCPL</name>
<evidence type="ECO:0000256" key="9">
    <source>
        <dbReference type="ARBA" id="ARBA00035463"/>
    </source>
</evidence>
<dbReference type="GO" id="GO:0005783">
    <property type="term" value="C:endoplasmic reticulum"/>
    <property type="evidence" value="ECO:0007669"/>
    <property type="project" value="UniProtKB-SubCell"/>
</dbReference>
<evidence type="ECO:0000256" key="4">
    <source>
        <dbReference type="ARBA" id="ARBA00011542"/>
    </source>
</evidence>
<dbReference type="PANTHER" id="PTHR11652">
    <property type="entry name" value="30S RIBOSOMAL PROTEIN S12 FAMILY MEMBER"/>
    <property type="match status" value="1"/>
</dbReference>
<evidence type="ECO:0000256" key="2">
    <source>
        <dbReference type="ARBA" id="ARBA00004514"/>
    </source>
</evidence>